<keyword evidence="7" id="KW-1185">Reference proteome</keyword>
<dbReference type="PATRIC" id="fig|754436.4.peg.785"/>
<name>A0A0J1JJV0_9GAMM</name>
<dbReference type="RefSeq" id="WP_047873022.1">
    <property type="nucleotide sequence ID" value="NZ_BMYC01000014.1"/>
</dbReference>
<dbReference type="InterPro" id="IPR000847">
    <property type="entry name" value="LysR_HTH_N"/>
</dbReference>
<reference evidence="6 7" key="1">
    <citation type="submission" date="2015-05" db="EMBL/GenBank/DDBJ databases">
        <title>Photobacterium galathea sp. nov.</title>
        <authorList>
            <person name="Machado H."/>
            <person name="Gram L."/>
        </authorList>
    </citation>
    <scope>NUCLEOTIDE SEQUENCE [LARGE SCALE GENOMIC DNA]</scope>
    <source>
        <strain evidence="6 7">DSM 25995</strain>
    </source>
</reference>
<dbReference type="PANTHER" id="PTHR30126">
    <property type="entry name" value="HTH-TYPE TRANSCRIPTIONAL REGULATOR"/>
    <property type="match status" value="1"/>
</dbReference>
<dbReference type="PROSITE" id="PS50931">
    <property type="entry name" value="HTH_LYSR"/>
    <property type="match status" value="1"/>
</dbReference>
<protein>
    <submittedName>
        <fullName evidence="6">LysR family transcriptional regulator</fullName>
    </submittedName>
</protein>
<dbReference type="Pfam" id="PF00126">
    <property type="entry name" value="HTH_1"/>
    <property type="match status" value="1"/>
</dbReference>
<dbReference type="PANTHER" id="PTHR30126:SF88">
    <property type="entry name" value="TRANSCRIPTIONAL REGULATOR-RELATED"/>
    <property type="match status" value="1"/>
</dbReference>
<evidence type="ECO:0000313" key="6">
    <source>
        <dbReference type="EMBL" id="KLV02272.1"/>
    </source>
</evidence>
<evidence type="ECO:0000313" key="7">
    <source>
        <dbReference type="Proteomes" id="UP000036426"/>
    </source>
</evidence>
<comment type="similarity">
    <text evidence="1">Belongs to the LysR transcriptional regulatory family.</text>
</comment>
<dbReference type="Gene3D" id="1.10.10.10">
    <property type="entry name" value="Winged helix-like DNA-binding domain superfamily/Winged helix DNA-binding domain"/>
    <property type="match status" value="1"/>
</dbReference>
<dbReference type="InterPro" id="IPR036388">
    <property type="entry name" value="WH-like_DNA-bd_sf"/>
</dbReference>
<evidence type="ECO:0000256" key="1">
    <source>
        <dbReference type="ARBA" id="ARBA00009437"/>
    </source>
</evidence>
<organism evidence="6 7">
    <name type="scientific">Photobacterium aphoticum</name>
    <dbReference type="NCBI Taxonomy" id="754436"/>
    <lineage>
        <taxon>Bacteria</taxon>
        <taxon>Pseudomonadati</taxon>
        <taxon>Pseudomonadota</taxon>
        <taxon>Gammaproteobacteria</taxon>
        <taxon>Vibrionales</taxon>
        <taxon>Vibrionaceae</taxon>
        <taxon>Photobacterium</taxon>
    </lineage>
</organism>
<dbReference type="Gene3D" id="3.40.190.290">
    <property type="match status" value="1"/>
</dbReference>
<sequence length="306" mass="33821">MRLKTTLDQWLTLHEIDRHGSIQAAATALNKSHTTLIYAVRKLEDQLGVTLVTVEGRRAVLSEDGKALVRRASSLLDQARDLEHMSQQLSQGVESEITVAVDHLCDRQWLYGPLATFLAENTTTSVQIIETSLSGTTDAVLSGKADIAIINLPVTNYPAEALGTVNMIPVVAKHHPLAQQADLHINDLTTQTQIVIRDLGADSKLSKQNVGWLKSQQRITVDNFDHAWQAVKAGLGFCRLPQHWLNRMGRHGEEQDIVQLDIAEAHRYQVPIHVTLPHGVKTGPAAKQLYALICAQCPHTTEKTEK</sequence>
<gene>
    <name evidence="6" type="ORF">ABT58_03710</name>
</gene>
<dbReference type="InterPro" id="IPR036390">
    <property type="entry name" value="WH_DNA-bd_sf"/>
</dbReference>
<dbReference type="InterPro" id="IPR005119">
    <property type="entry name" value="LysR_subst-bd"/>
</dbReference>
<keyword evidence="2" id="KW-0805">Transcription regulation</keyword>
<accession>A0A0J1JJV0</accession>
<evidence type="ECO:0000256" key="2">
    <source>
        <dbReference type="ARBA" id="ARBA00023015"/>
    </source>
</evidence>
<evidence type="ECO:0000259" key="5">
    <source>
        <dbReference type="PROSITE" id="PS50931"/>
    </source>
</evidence>
<dbReference type="OrthoDB" id="6988449at2"/>
<keyword evidence="4" id="KW-0804">Transcription</keyword>
<dbReference type="AlphaFoldDB" id="A0A0J1JJV0"/>
<keyword evidence="3" id="KW-0238">DNA-binding</keyword>
<feature type="domain" description="HTH lysR-type" evidence="5">
    <location>
        <begin position="5"/>
        <end position="62"/>
    </location>
</feature>
<evidence type="ECO:0000256" key="4">
    <source>
        <dbReference type="ARBA" id="ARBA00023163"/>
    </source>
</evidence>
<proteinExistence type="inferred from homology"/>
<dbReference type="GO" id="GO:0000976">
    <property type="term" value="F:transcription cis-regulatory region binding"/>
    <property type="evidence" value="ECO:0007669"/>
    <property type="project" value="TreeGrafter"/>
</dbReference>
<comment type="caution">
    <text evidence="6">The sequence shown here is derived from an EMBL/GenBank/DDBJ whole genome shotgun (WGS) entry which is preliminary data.</text>
</comment>
<evidence type="ECO:0000256" key="3">
    <source>
        <dbReference type="ARBA" id="ARBA00023125"/>
    </source>
</evidence>
<dbReference type="GO" id="GO:0003700">
    <property type="term" value="F:DNA-binding transcription factor activity"/>
    <property type="evidence" value="ECO:0007669"/>
    <property type="project" value="InterPro"/>
</dbReference>
<dbReference type="Pfam" id="PF03466">
    <property type="entry name" value="LysR_substrate"/>
    <property type="match status" value="1"/>
</dbReference>
<dbReference type="EMBL" id="LDOV01000009">
    <property type="protein sequence ID" value="KLV02272.1"/>
    <property type="molecule type" value="Genomic_DNA"/>
</dbReference>
<dbReference type="Proteomes" id="UP000036426">
    <property type="component" value="Unassembled WGS sequence"/>
</dbReference>
<dbReference type="SUPFAM" id="SSF46785">
    <property type="entry name" value="Winged helix' DNA-binding domain"/>
    <property type="match status" value="1"/>
</dbReference>
<dbReference type="SUPFAM" id="SSF53850">
    <property type="entry name" value="Periplasmic binding protein-like II"/>
    <property type="match status" value="1"/>
</dbReference>